<dbReference type="InterPro" id="IPR003583">
    <property type="entry name" value="Hlx-hairpin-Hlx_DNA-bd_motif"/>
</dbReference>
<gene>
    <name evidence="2" type="ORF">B2A_11658</name>
</gene>
<dbReference type="AlphaFoldDB" id="T1A838"/>
<reference evidence="2" key="2">
    <citation type="journal article" date="2014" name="ISME J.">
        <title>Microbial stratification in low pH oxic and suboxic macroscopic growths along an acid mine drainage.</title>
        <authorList>
            <person name="Mendez-Garcia C."/>
            <person name="Mesa V."/>
            <person name="Sprenger R.R."/>
            <person name="Richter M."/>
            <person name="Diez M.S."/>
            <person name="Solano J."/>
            <person name="Bargiela R."/>
            <person name="Golyshina O.V."/>
            <person name="Manteca A."/>
            <person name="Ramos J.L."/>
            <person name="Gallego J.R."/>
            <person name="Llorente I."/>
            <person name="Martins Dos Santos V.A."/>
            <person name="Jensen O.N."/>
            <person name="Pelaez A.I."/>
            <person name="Sanchez J."/>
            <person name="Ferrer M."/>
        </authorList>
    </citation>
    <scope>NUCLEOTIDE SEQUENCE</scope>
</reference>
<name>T1A838_9ZZZZ</name>
<dbReference type="Gene3D" id="3.30.420.340">
    <property type="entry name" value="UvrC, RNAse H endonuclease domain"/>
    <property type="match status" value="1"/>
</dbReference>
<reference evidence="2" key="1">
    <citation type="submission" date="2013-08" db="EMBL/GenBank/DDBJ databases">
        <authorList>
            <person name="Mendez C."/>
            <person name="Richter M."/>
            <person name="Ferrer M."/>
            <person name="Sanchez J."/>
        </authorList>
    </citation>
    <scope>NUCLEOTIDE SEQUENCE</scope>
</reference>
<dbReference type="Pfam" id="PF14520">
    <property type="entry name" value="HHH_5"/>
    <property type="match status" value="1"/>
</dbReference>
<feature type="non-terminal residue" evidence="2">
    <location>
        <position position="1"/>
    </location>
</feature>
<sequence>RRAGQERLYVYGESTARIPEAHSPASRLIQRIRDEAHRFAITGHRRKRARRYTESVLESIPGLGPAKRRALLTYFGGLQGVLRAGVADLQQVEGLGATLARTLYDHLHPGS</sequence>
<protein>
    <submittedName>
        <fullName evidence="2">Excinuclease ABC subunit C</fullName>
    </submittedName>
</protein>
<dbReference type="Gene3D" id="1.10.150.20">
    <property type="entry name" value="5' to 3' exonuclease, C-terminal subdomain"/>
    <property type="match status" value="1"/>
</dbReference>
<dbReference type="SUPFAM" id="SSF47781">
    <property type="entry name" value="RuvA domain 2-like"/>
    <property type="match status" value="1"/>
</dbReference>
<feature type="domain" description="Helix-hairpin-helix DNA-binding motif class 1" evidence="1">
    <location>
        <begin position="55"/>
        <end position="74"/>
    </location>
</feature>
<dbReference type="InterPro" id="IPR010994">
    <property type="entry name" value="RuvA_2-like"/>
</dbReference>
<evidence type="ECO:0000259" key="1">
    <source>
        <dbReference type="SMART" id="SM00278"/>
    </source>
</evidence>
<dbReference type="PANTHER" id="PTHR30562">
    <property type="entry name" value="UVRC/OXIDOREDUCTASE"/>
    <property type="match status" value="1"/>
</dbReference>
<dbReference type="GO" id="GO:0003677">
    <property type="term" value="F:DNA binding"/>
    <property type="evidence" value="ECO:0007669"/>
    <property type="project" value="InterPro"/>
</dbReference>
<accession>T1A838</accession>
<dbReference type="InterPro" id="IPR038476">
    <property type="entry name" value="UvrC_RNase_H_dom_sf"/>
</dbReference>
<evidence type="ECO:0000313" key="2">
    <source>
        <dbReference type="EMBL" id="EQD38020.1"/>
    </source>
</evidence>
<dbReference type="InterPro" id="IPR050066">
    <property type="entry name" value="UvrABC_protein_C"/>
</dbReference>
<feature type="domain" description="Helix-hairpin-helix DNA-binding motif class 1" evidence="1">
    <location>
        <begin position="87"/>
        <end position="106"/>
    </location>
</feature>
<organism evidence="2">
    <name type="scientific">mine drainage metagenome</name>
    <dbReference type="NCBI Taxonomy" id="410659"/>
    <lineage>
        <taxon>unclassified sequences</taxon>
        <taxon>metagenomes</taxon>
        <taxon>ecological metagenomes</taxon>
    </lineage>
</organism>
<dbReference type="GO" id="GO:0009380">
    <property type="term" value="C:excinuclease repair complex"/>
    <property type="evidence" value="ECO:0007669"/>
    <property type="project" value="TreeGrafter"/>
</dbReference>
<proteinExistence type="predicted"/>
<dbReference type="Pfam" id="PF08459">
    <property type="entry name" value="UvrC_RNaseH_dom"/>
    <property type="match status" value="1"/>
</dbReference>
<dbReference type="GO" id="GO:0009381">
    <property type="term" value="F:excinuclease ABC activity"/>
    <property type="evidence" value="ECO:0007669"/>
    <property type="project" value="InterPro"/>
</dbReference>
<dbReference type="SMART" id="SM00278">
    <property type="entry name" value="HhH1"/>
    <property type="match status" value="2"/>
</dbReference>
<dbReference type="PANTHER" id="PTHR30562:SF1">
    <property type="entry name" value="UVRABC SYSTEM PROTEIN C"/>
    <property type="match status" value="1"/>
</dbReference>
<dbReference type="InterPro" id="IPR001162">
    <property type="entry name" value="UvrC_RNase_H_dom"/>
</dbReference>
<dbReference type="EMBL" id="AUZZ01008421">
    <property type="protein sequence ID" value="EQD38020.1"/>
    <property type="molecule type" value="Genomic_DNA"/>
</dbReference>
<comment type="caution">
    <text evidence="2">The sequence shown here is derived from an EMBL/GenBank/DDBJ whole genome shotgun (WGS) entry which is preliminary data.</text>
</comment>
<dbReference type="GO" id="GO:0006281">
    <property type="term" value="P:DNA repair"/>
    <property type="evidence" value="ECO:0007669"/>
    <property type="project" value="InterPro"/>
</dbReference>